<name>A0A9N8PLQ7_9PEZI</name>
<evidence type="ECO:0000313" key="1">
    <source>
        <dbReference type="EMBL" id="CAD0098436.1"/>
    </source>
</evidence>
<dbReference type="OrthoDB" id="3937726at2759"/>
<keyword evidence="2" id="KW-1185">Reference proteome</keyword>
<sequence>MSSTLRWFVGVPKTNSASLFARSFSLYHACQYDKGRYAKWRLKHPEAYRRKLDYGIAYRNTLREENPELYDQQTAARYRAYYKKMRQDPDAWRKRIDQTIPHIERWRQDPDNRARIHAARDRFREARMEDERYKFYVRLKNWCYKYSWVREQLPWKSYQPVLYDNKVEHHCDGCNWTRLGGKKLWWKKIETSPAADSCSWLCFHCYVPKTNWAEALPQGYEDLGTTTIKEIIKRRDSLGHGG</sequence>
<evidence type="ECO:0000313" key="2">
    <source>
        <dbReference type="Proteomes" id="UP000714618"/>
    </source>
</evidence>
<gene>
    <name evidence="1" type="ORF">AWRI4233_LOCUS7260</name>
</gene>
<organism evidence="1 2">
    <name type="scientific">Aureobasidium mustum</name>
    <dbReference type="NCBI Taxonomy" id="2773714"/>
    <lineage>
        <taxon>Eukaryota</taxon>
        <taxon>Fungi</taxon>
        <taxon>Dikarya</taxon>
        <taxon>Ascomycota</taxon>
        <taxon>Pezizomycotina</taxon>
        <taxon>Dothideomycetes</taxon>
        <taxon>Dothideomycetidae</taxon>
        <taxon>Dothideales</taxon>
        <taxon>Saccotheciaceae</taxon>
        <taxon>Aureobasidium</taxon>
    </lineage>
</organism>
<accession>A0A9N8PLQ7</accession>
<dbReference type="EMBL" id="CAIJEO010000009">
    <property type="protein sequence ID" value="CAD0098436.1"/>
    <property type="molecule type" value="Genomic_DNA"/>
</dbReference>
<dbReference type="Proteomes" id="UP000714618">
    <property type="component" value="Unassembled WGS sequence"/>
</dbReference>
<dbReference type="AlphaFoldDB" id="A0A9N8PLQ7"/>
<reference evidence="1" key="1">
    <citation type="submission" date="2020-06" db="EMBL/GenBank/DDBJ databases">
        <authorList>
            <person name="Onetto C."/>
        </authorList>
    </citation>
    <scope>NUCLEOTIDE SEQUENCE</scope>
</reference>
<protein>
    <submittedName>
        <fullName evidence="1">Uncharacterized protein</fullName>
    </submittedName>
</protein>
<proteinExistence type="predicted"/>
<comment type="caution">
    <text evidence="1">The sequence shown here is derived from an EMBL/GenBank/DDBJ whole genome shotgun (WGS) entry which is preliminary data.</text>
</comment>